<organism evidence="2 3">
    <name type="scientific">Labilithrix luteola</name>
    <dbReference type="NCBI Taxonomy" id="1391654"/>
    <lineage>
        <taxon>Bacteria</taxon>
        <taxon>Pseudomonadati</taxon>
        <taxon>Myxococcota</taxon>
        <taxon>Polyangia</taxon>
        <taxon>Polyangiales</taxon>
        <taxon>Labilitrichaceae</taxon>
        <taxon>Labilithrix</taxon>
    </lineage>
</organism>
<dbReference type="EMBL" id="CP012333">
    <property type="protein sequence ID" value="AKV00007.1"/>
    <property type="molecule type" value="Genomic_DNA"/>
</dbReference>
<feature type="compositionally biased region" description="Low complexity" evidence="1">
    <location>
        <begin position="196"/>
        <end position="226"/>
    </location>
</feature>
<proteinExistence type="predicted"/>
<dbReference type="Proteomes" id="UP000064967">
    <property type="component" value="Chromosome"/>
</dbReference>
<reference evidence="2 3" key="1">
    <citation type="submission" date="2015-08" db="EMBL/GenBank/DDBJ databases">
        <authorList>
            <person name="Babu N.S."/>
            <person name="Beckwith C.J."/>
            <person name="Beseler K.G."/>
            <person name="Brison A."/>
            <person name="Carone J.V."/>
            <person name="Caskin T.P."/>
            <person name="Diamond M."/>
            <person name="Durham M.E."/>
            <person name="Foxe J.M."/>
            <person name="Go M."/>
            <person name="Henderson B.A."/>
            <person name="Jones I.B."/>
            <person name="McGettigan J.A."/>
            <person name="Micheletti S.J."/>
            <person name="Nasrallah M.E."/>
            <person name="Ortiz D."/>
            <person name="Piller C.R."/>
            <person name="Privatt S.R."/>
            <person name="Schneider S.L."/>
            <person name="Sharp S."/>
            <person name="Smith T.C."/>
            <person name="Stanton J.D."/>
            <person name="Ullery H.E."/>
            <person name="Wilson R.J."/>
            <person name="Serrano M.G."/>
            <person name="Buck G."/>
            <person name="Lee V."/>
            <person name="Wang Y."/>
            <person name="Carvalho R."/>
            <person name="Voegtly L."/>
            <person name="Shi R."/>
            <person name="Duckworth R."/>
            <person name="Johnson A."/>
            <person name="Loviza R."/>
            <person name="Walstead R."/>
            <person name="Shah Z."/>
            <person name="Kiflezghi M."/>
            <person name="Wade K."/>
            <person name="Ball S.L."/>
            <person name="Bradley K.W."/>
            <person name="Asai D.J."/>
            <person name="Bowman C.A."/>
            <person name="Russell D.A."/>
            <person name="Pope W.H."/>
            <person name="Jacobs-Sera D."/>
            <person name="Hendrix R.W."/>
            <person name="Hatfull G.F."/>
        </authorList>
    </citation>
    <scope>NUCLEOTIDE SEQUENCE [LARGE SCALE GENOMIC DNA]</scope>
    <source>
        <strain evidence="2 3">DSM 27648</strain>
    </source>
</reference>
<keyword evidence="3" id="KW-1185">Reference proteome</keyword>
<gene>
    <name evidence="2" type="ORF">AKJ09_06670</name>
</gene>
<feature type="region of interest" description="Disordered" evidence="1">
    <location>
        <begin position="158"/>
        <end position="288"/>
    </location>
</feature>
<evidence type="ECO:0000256" key="1">
    <source>
        <dbReference type="SAM" id="MobiDB-lite"/>
    </source>
</evidence>
<evidence type="ECO:0000313" key="3">
    <source>
        <dbReference type="Proteomes" id="UP000064967"/>
    </source>
</evidence>
<accession>A0A0K1Q2Y0</accession>
<feature type="compositionally biased region" description="Basic and acidic residues" evidence="1">
    <location>
        <begin position="73"/>
        <end position="90"/>
    </location>
</feature>
<protein>
    <submittedName>
        <fullName evidence="2">Low-complexity acidic protein</fullName>
    </submittedName>
</protein>
<dbReference type="KEGG" id="llu:AKJ09_06670"/>
<name>A0A0K1Q2Y0_9BACT</name>
<sequence>MIGIAPPPANLLVDSSPAPAVTANATQEIDAANILEAVAALPPDSADKTLKLPAQKSTSTPPPAPKAAAKTEATPKKDAPKKDAPKKENGKVTAAQADASKPNSTRPVAEQADPFRAKPISALATTELQALVPRRSNKGFIIGGVVVAAAVVIGLAMRSGSSETPKPAPEATARVIAPAPTNDIPPPAEKDEPSGTPQVTQVAPAATPAKAEAPSKPAATTAAAIPADHRESVTAPKSPEPARVTAAPAPRPEPKSQPKVAAAPAPLPPASKTPQKGASGGIVRDNPF</sequence>
<feature type="region of interest" description="Disordered" evidence="1">
    <location>
        <begin position="46"/>
        <end position="117"/>
    </location>
</feature>
<evidence type="ECO:0000313" key="2">
    <source>
        <dbReference type="EMBL" id="AKV00007.1"/>
    </source>
</evidence>
<dbReference type="AlphaFoldDB" id="A0A0K1Q2Y0"/>
<dbReference type="STRING" id="1391654.AKJ09_06670"/>